<dbReference type="InterPro" id="IPR051209">
    <property type="entry name" value="FAD-bind_Monooxygenase_sf"/>
</dbReference>
<dbReference type="PATRIC" id="fig|1172194.4.peg.2178"/>
<dbReference type="GO" id="GO:0050660">
    <property type="term" value="F:flavin adenine dinucleotide binding"/>
    <property type="evidence" value="ECO:0007669"/>
    <property type="project" value="InterPro"/>
</dbReference>
<sequence length="510" mass="56900">MGINQNLAAGLAGGSGSIKPDHQVIVVGTGFGGLCMAIKLREDGVRDFVLIERGDSVGGTWRDNRYPGAACDVPSHLYSLSFAPKSDWSRIYPTQPELHAYLRSVAERYELLPSIRFNTNFIGADYDEVQQIWSVRIKSALGLQTLTARALVLANGGLAEPKLPEIPGVERFKGKTFHSSAWDHGYDLAGKRVAVIGTGASAIQFVPEIAAKVGHLDVYQRSPNWIIPRPDRPYSDGEKRRFASWPLWRRLYRQMIYWGHEARVFGLVLQPAFMKLFQKIAERHIAKQVKSPTLKAKVTPDYLIGCRRILISNDWYPAIGRSNVELVTTPIREIRENAVVTADGQVREVDCLIFGTGFYATENPIGQVVRGRAGRSLAQEWVNGEEAFLGTLVKNFPNLFMIVGPNTGVGHTSMVYIIESQVALIRRLIGKLLAGGPQSLEIRADVHDEFNRKLQQRLATSTWSTGCNSWYKHKSGKITALWPGFTFDFRRQLQKVGDADCVIVKHRSTV</sequence>
<evidence type="ECO:0000313" key="5">
    <source>
        <dbReference type="Proteomes" id="UP000003704"/>
    </source>
</evidence>
<reference evidence="4 5" key="1">
    <citation type="journal article" date="2012" name="J. Bacteriol.">
        <title>Genome Sequence of n-Alkane-Degrading Hydrocarboniphaga effusa Strain AP103T (ATCC BAA-332T).</title>
        <authorList>
            <person name="Chang H.K."/>
            <person name="Zylstra G.J."/>
            <person name="Chae J.C."/>
        </authorList>
    </citation>
    <scope>NUCLEOTIDE SEQUENCE [LARGE SCALE GENOMIC DNA]</scope>
    <source>
        <strain evidence="4 5">AP103</strain>
    </source>
</reference>
<keyword evidence="1" id="KW-0285">Flavoprotein</keyword>
<dbReference type="PANTHER" id="PTHR42877">
    <property type="entry name" value="L-ORNITHINE N(5)-MONOOXYGENASE-RELATED"/>
    <property type="match status" value="1"/>
</dbReference>
<dbReference type="GO" id="GO:0050661">
    <property type="term" value="F:NADP binding"/>
    <property type="evidence" value="ECO:0007669"/>
    <property type="project" value="InterPro"/>
</dbReference>
<dbReference type="InterPro" id="IPR020946">
    <property type="entry name" value="Flavin_mOase-like"/>
</dbReference>
<organism evidence="4 5">
    <name type="scientific">Hydrocarboniphaga effusa AP103</name>
    <dbReference type="NCBI Taxonomy" id="1172194"/>
    <lineage>
        <taxon>Bacteria</taxon>
        <taxon>Pseudomonadati</taxon>
        <taxon>Pseudomonadota</taxon>
        <taxon>Gammaproteobacteria</taxon>
        <taxon>Nevskiales</taxon>
        <taxon>Nevskiaceae</taxon>
        <taxon>Hydrocarboniphaga</taxon>
    </lineage>
</organism>
<proteinExistence type="predicted"/>
<dbReference type="PANTHER" id="PTHR42877:SF4">
    <property type="entry name" value="FAD_NAD(P)-BINDING DOMAIN-CONTAINING PROTEIN-RELATED"/>
    <property type="match status" value="1"/>
</dbReference>
<dbReference type="Pfam" id="PF00743">
    <property type="entry name" value="FMO-like"/>
    <property type="match status" value="1"/>
</dbReference>
<dbReference type="GO" id="GO:0004499">
    <property type="term" value="F:N,N-dimethylaniline monooxygenase activity"/>
    <property type="evidence" value="ECO:0007669"/>
    <property type="project" value="InterPro"/>
</dbReference>
<evidence type="ECO:0000313" key="4">
    <source>
        <dbReference type="EMBL" id="EIT72118.1"/>
    </source>
</evidence>
<dbReference type="OrthoDB" id="312624at2"/>
<keyword evidence="3" id="KW-0560">Oxidoreductase</keyword>
<dbReference type="Gene3D" id="3.50.50.60">
    <property type="entry name" value="FAD/NAD(P)-binding domain"/>
    <property type="match status" value="2"/>
</dbReference>
<dbReference type="SUPFAM" id="SSF51905">
    <property type="entry name" value="FAD/NAD(P)-binding domain"/>
    <property type="match status" value="1"/>
</dbReference>
<dbReference type="RefSeq" id="WP_007185198.1">
    <property type="nucleotide sequence ID" value="NZ_AKGD01000001.1"/>
</dbReference>
<evidence type="ECO:0000256" key="1">
    <source>
        <dbReference type="ARBA" id="ARBA00022630"/>
    </source>
</evidence>
<gene>
    <name evidence="4" type="ORF">WQQ_22550</name>
</gene>
<dbReference type="PRINTS" id="PR00411">
    <property type="entry name" value="PNDRDTASEI"/>
</dbReference>
<name>I8TEJ4_9GAMM</name>
<comment type="caution">
    <text evidence="4">The sequence shown here is derived from an EMBL/GenBank/DDBJ whole genome shotgun (WGS) entry which is preliminary data.</text>
</comment>
<accession>I8TEJ4</accession>
<dbReference type="EMBL" id="AKGD01000001">
    <property type="protein sequence ID" value="EIT72118.1"/>
    <property type="molecule type" value="Genomic_DNA"/>
</dbReference>
<evidence type="ECO:0000256" key="2">
    <source>
        <dbReference type="ARBA" id="ARBA00022827"/>
    </source>
</evidence>
<evidence type="ECO:0000256" key="3">
    <source>
        <dbReference type="ARBA" id="ARBA00023002"/>
    </source>
</evidence>
<dbReference type="Proteomes" id="UP000003704">
    <property type="component" value="Unassembled WGS sequence"/>
</dbReference>
<dbReference type="InterPro" id="IPR036188">
    <property type="entry name" value="FAD/NAD-bd_sf"/>
</dbReference>
<keyword evidence="4" id="KW-0503">Monooxygenase</keyword>
<protein>
    <submittedName>
        <fullName evidence="4">Cyclohexanone monooxygenase</fullName>
    </submittedName>
</protein>
<dbReference type="STRING" id="1172194.WQQ_22550"/>
<dbReference type="AlphaFoldDB" id="I8TEJ4"/>
<keyword evidence="5" id="KW-1185">Reference proteome</keyword>
<keyword evidence="2" id="KW-0274">FAD</keyword>